<evidence type="ECO:0000256" key="3">
    <source>
        <dbReference type="HAMAP-Rule" id="MF_01459"/>
    </source>
</evidence>
<dbReference type="eggNOG" id="ENOG5032RHX">
    <property type="taxonomic scope" value="Bacteria"/>
</dbReference>
<dbReference type="GO" id="GO:0016829">
    <property type="term" value="F:lyase activity"/>
    <property type="evidence" value="ECO:0007669"/>
    <property type="project" value="UniProtKB-KW"/>
</dbReference>
<dbReference type="GO" id="GO:0017006">
    <property type="term" value="P:protein-tetrapyrrole linkage"/>
    <property type="evidence" value="ECO:0007669"/>
    <property type="project" value="UniProtKB-UniRule"/>
</dbReference>
<dbReference type="Proteomes" id="UP000008206">
    <property type="component" value="Chromosome"/>
</dbReference>
<dbReference type="KEGG" id="cyj:Cyan7822_1691"/>
<dbReference type="HOGENOM" id="CLU_096258_0_0_3"/>
<dbReference type="CDD" id="cd16339">
    <property type="entry name" value="CpcS"/>
    <property type="match status" value="1"/>
</dbReference>
<dbReference type="EC" id="4.-.-.-" evidence="3"/>
<dbReference type="HAMAP" id="MF_01459">
    <property type="entry name" value="Chrphore_lyase_CpxS"/>
    <property type="match status" value="1"/>
</dbReference>
<dbReference type="OrthoDB" id="554080at2"/>
<evidence type="ECO:0000313" key="4">
    <source>
        <dbReference type="EMBL" id="ADN13680.1"/>
    </source>
</evidence>
<dbReference type="Pfam" id="PF09367">
    <property type="entry name" value="CpeS"/>
    <property type="match status" value="1"/>
</dbReference>
<reference evidence="5" key="1">
    <citation type="journal article" date="2011" name="MBio">
        <title>Novel metabolic attributes of the genus Cyanothece, comprising a group of unicellular nitrogen-fixing Cyanobacteria.</title>
        <authorList>
            <person name="Bandyopadhyay A."/>
            <person name="Elvitigala T."/>
            <person name="Welsh E."/>
            <person name="Stockel J."/>
            <person name="Liberton M."/>
            <person name="Min H."/>
            <person name="Sherman L.A."/>
            <person name="Pakrasi H.B."/>
        </authorList>
    </citation>
    <scope>NUCLEOTIDE SEQUENCE [LARGE SCALE GENOMIC DNA]</scope>
    <source>
        <strain evidence="5">PCC 7822</strain>
    </source>
</reference>
<evidence type="ECO:0000256" key="2">
    <source>
        <dbReference type="ARBA" id="ARBA00023239"/>
    </source>
</evidence>
<sequence>MEIKEFLDLWVDKWFALRTSYQLEKKKIENSKSEITIESLSVDHPEVLKLCEHYQIDPSSTLGGLKTSWDNSVDWGKPKQSGSTVVVWIPDRDHPLTGKLLQKGKSQSFLGRYSLGNDQALTLIVEEADTYFEERVWFATPNLRLRNSLIKGANGFSQTAFYSEIRRVAPKN</sequence>
<dbReference type="RefSeq" id="WP_013321787.1">
    <property type="nucleotide sequence ID" value="NC_014501.1"/>
</dbReference>
<dbReference type="Gene3D" id="2.40.128.20">
    <property type="match status" value="1"/>
</dbReference>
<comment type="similarity">
    <text evidence="1 3">Belongs to the CpcS/CpeS biliprotein lyase family.</text>
</comment>
<comment type="function">
    <text evidence="3">Covalently attaches a chromophore to Cys residue(s) of phycobiliproteins.</text>
</comment>
<keyword evidence="5" id="KW-1185">Reference proteome</keyword>
<dbReference type="InterPro" id="IPR012674">
    <property type="entry name" value="Calycin"/>
</dbReference>
<organism evidence="4 5">
    <name type="scientific">Gloeothece verrucosa (strain PCC 7822)</name>
    <name type="common">Cyanothece sp. (strain PCC 7822)</name>
    <dbReference type="NCBI Taxonomy" id="497965"/>
    <lineage>
        <taxon>Bacteria</taxon>
        <taxon>Bacillati</taxon>
        <taxon>Cyanobacteriota</taxon>
        <taxon>Cyanophyceae</taxon>
        <taxon>Oscillatoriophycideae</taxon>
        <taxon>Chroococcales</taxon>
        <taxon>Aphanothecaceae</taxon>
        <taxon>Gloeothece</taxon>
        <taxon>Gloeothece verrucosa</taxon>
    </lineage>
</organism>
<dbReference type="InterPro" id="IPR018536">
    <property type="entry name" value="CpcS/CpeS"/>
</dbReference>
<protein>
    <recommendedName>
        <fullName evidence="3">Chromophore lyase CpcS/CpeS</fullName>
        <ecNumber evidence="3">4.-.-.-</ecNumber>
    </recommendedName>
</protein>
<accession>E0U7I4</accession>
<dbReference type="AlphaFoldDB" id="E0U7I4"/>
<dbReference type="EMBL" id="CP002198">
    <property type="protein sequence ID" value="ADN13680.1"/>
    <property type="molecule type" value="Genomic_DNA"/>
</dbReference>
<evidence type="ECO:0000256" key="1">
    <source>
        <dbReference type="ARBA" id="ARBA00010681"/>
    </source>
</evidence>
<dbReference type="STRING" id="497965.Cyan7822_1691"/>
<keyword evidence="2 3" id="KW-0456">Lyase</keyword>
<gene>
    <name evidence="3" type="primary">cpcS</name>
    <name evidence="4" type="ordered locus">Cyan7822_1691</name>
</gene>
<name>E0U7I4_GLOV7</name>
<proteinExistence type="inferred from homology"/>
<evidence type="ECO:0000313" key="5">
    <source>
        <dbReference type="Proteomes" id="UP000008206"/>
    </source>
</evidence>